<feature type="region of interest" description="Disordered" evidence="1">
    <location>
        <begin position="15"/>
        <end position="77"/>
    </location>
</feature>
<accession>A0A1U9VHX1</accession>
<dbReference type="AlphaFoldDB" id="A0A1U9VHX1"/>
<feature type="compositionally biased region" description="Polar residues" evidence="1">
    <location>
        <begin position="22"/>
        <end position="32"/>
    </location>
</feature>
<feature type="region of interest" description="Disordered" evidence="1">
    <location>
        <begin position="404"/>
        <end position="438"/>
    </location>
</feature>
<protein>
    <submittedName>
        <fullName evidence="2">AVRPPHE avirulence protein</fullName>
    </submittedName>
</protein>
<gene>
    <name evidence="2" type="ORF">B0B51_09430</name>
</gene>
<evidence type="ECO:0000313" key="3">
    <source>
        <dbReference type="Proteomes" id="UP000189628"/>
    </source>
</evidence>
<organism evidence="2 3">
    <name type="scientific">blood disease bacterium A2-HR MARDI</name>
    <dbReference type="NCBI Taxonomy" id="1944648"/>
    <lineage>
        <taxon>Bacteria</taxon>
        <taxon>Pseudomonadati</taxon>
        <taxon>Pseudomonadota</taxon>
        <taxon>Betaproteobacteria</taxon>
        <taxon>Burkholderiales</taxon>
        <taxon>Burkholderiaceae</taxon>
        <taxon>Ralstonia</taxon>
        <taxon>Ralstonia solanacearum species complex</taxon>
    </lineage>
</organism>
<name>A0A1U9VHX1_9RALS</name>
<reference evidence="2 3" key="1">
    <citation type="submission" date="2017-02" db="EMBL/GenBank/DDBJ databases">
        <title>Blood Disease Bacterium A2-HR MARDI.</title>
        <authorList>
            <person name="Badrun R."/>
            <person name="Abu Bakar N."/>
            <person name="Laboh R."/>
        </authorList>
    </citation>
    <scope>NUCLEOTIDE SEQUENCE [LARGE SCALE GENOMIC DNA]</scope>
    <source>
        <strain evidence="2 3">A2-HR MARDI</strain>
    </source>
</reference>
<proteinExistence type="predicted"/>
<evidence type="ECO:0000256" key="1">
    <source>
        <dbReference type="SAM" id="MobiDB-lite"/>
    </source>
</evidence>
<dbReference type="RefSeq" id="WP_078222443.1">
    <property type="nucleotide sequence ID" value="NZ_CP019911.1"/>
</dbReference>
<sequence>MPPVLPSILRCFRSAVSRPGEETTTTSATQGPDQPDSPGRSPRRAPAALQGLTPRAGSSRQQAVPEAPSGPARFLTDGERQFGGYLMAREADGRPITGEALDGLYPANETVLESRQYLSHGRGNVHDDINATNGLSSVLVASGRDARDSVLRAHPKPVAQVAAAMVAKAGNCGEHADVATFLHATKLKKDERVHSTNRDGLDHSWAVLRRGGPNWMQDAWTQLRHGGSDPKRNIVMDPWAKGPAIFAEDSEFSRSGWKQKTKFHYDKSSGAEAHSEMDRLHTMLGSSMRNNVVDGIHKRGPDFRFSSDSLWAATPVVSTEFTARVQEKMARPVNVDKLAPQGSAAHAAEAPVIDEERMRPLRREIHATRIAKTLGAYSVDTMAHAAPRIVEVASDLREYPVAAHPLQAKQDADDIAAAERRRARRAALGKDTPPETQT</sequence>
<dbReference type="EMBL" id="CP019911">
    <property type="protein sequence ID" value="AQW30176.1"/>
    <property type="molecule type" value="Genomic_DNA"/>
</dbReference>
<evidence type="ECO:0000313" key="2">
    <source>
        <dbReference type="EMBL" id="AQW30176.1"/>
    </source>
</evidence>
<dbReference type="Proteomes" id="UP000189628">
    <property type="component" value="Chromosome"/>
</dbReference>